<dbReference type="InterPro" id="IPR026889">
    <property type="entry name" value="Zn_Tnp"/>
</dbReference>
<organism evidence="4 5">
    <name type="scientific">Salipiger mucosus DSM 16094</name>
    <dbReference type="NCBI Taxonomy" id="1123237"/>
    <lineage>
        <taxon>Bacteria</taxon>
        <taxon>Pseudomonadati</taxon>
        <taxon>Pseudomonadota</taxon>
        <taxon>Alphaproteobacteria</taxon>
        <taxon>Rhodobacterales</taxon>
        <taxon>Roseobacteraceae</taxon>
        <taxon>Salipiger</taxon>
    </lineage>
</organism>
<dbReference type="NCBIfam" id="NF033538">
    <property type="entry name" value="transpos_IS91"/>
    <property type="match status" value="1"/>
</dbReference>
<feature type="region of interest" description="Disordered" evidence="1">
    <location>
        <begin position="351"/>
        <end position="478"/>
    </location>
</feature>
<dbReference type="GO" id="GO:0003677">
    <property type="term" value="F:DNA binding"/>
    <property type="evidence" value="ECO:0007669"/>
    <property type="project" value="InterPro"/>
</dbReference>
<dbReference type="Pfam" id="PF14319">
    <property type="entry name" value="Zn_Tnp_IS91"/>
    <property type="match status" value="1"/>
</dbReference>
<dbReference type="InterPro" id="IPR007069">
    <property type="entry name" value="Transposase_32"/>
</dbReference>
<dbReference type="Pfam" id="PF04986">
    <property type="entry name" value="Y2_Tnp"/>
    <property type="match status" value="1"/>
</dbReference>
<dbReference type="PANTHER" id="PTHR37023:SF1">
    <property type="entry name" value="ISSOD25 TRANSPOSASE TNPA_ISSOD25"/>
    <property type="match status" value="1"/>
</dbReference>
<evidence type="ECO:0000259" key="2">
    <source>
        <dbReference type="Pfam" id="PF04986"/>
    </source>
</evidence>
<keyword evidence="5" id="KW-1185">Reference proteome</keyword>
<accession>S9RE80</accession>
<dbReference type="Proteomes" id="UP000015347">
    <property type="component" value="Unassembled WGS sequence"/>
</dbReference>
<evidence type="ECO:0000259" key="3">
    <source>
        <dbReference type="Pfam" id="PF14319"/>
    </source>
</evidence>
<feature type="compositionally biased region" description="Low complexity" evidence="1">
    <location>
        <begin position="351"/>
        <end position="362"/>
    </location>
</feature>
<comment type="caution">
    <text evidence="4">The sequence shown here is derived from an EMBL/GenBank/DDBJ whole genome shotgun (WGS) entry which is preliminary data.</text>
</comment>
<evidence type="ECO:0000313" key="4">
    <source>
        <dbReference type="EMBL" id="EPX76435.1"/>
    </source>
</evidence>
<protein>
    <submittedName>
        <fullName evidence="4">Mobile element protein</fullName>
    </submittedName>
</protein>
<feature type="compositionally biased region" description="Basic and acidic residues" evidence="1">
    <location>
        <begin position="374"/>
        <end position="392"/>
    </location>
</feature>
<dbReference type="eggNOG" id="COG0517">
    <property type="taxonomic scope" value="Bacteria"/>
</dbReference>
<gene>
    <name evidence="4" type="ORF">Salmuc_00321</name>
</gene>
<feature type="domain" description="Transposase IS801/IS1294" evidence="2">
    <location>
        <begin position="144"/>
        <end position="331"/>
    </location>
</feature>
<dbReference type="AlphaFoldDB" id="S9RE80"/>
<name>S9RE80_9RHOB</name>
<dbReference type="HOGENOM" id="CLU_038153_1_0_5"/>
<dbReference type="EMBL" id="APVH01000049">
    <property type="protein sequence ID" value="EPX76435.1"/>
    <property type="molecule type" value="Genomic_DNA"/>
</dbReference>
<dbReference type="GO" id="GO:0006313">
    <property type="term" value="P:DNA transposition"/>
    <property type="evidence" value="ECO:0007669"/>
    <property type="project" value="InterPro"/>
</dbReference>
<dbReference type="GO" id="GO:0004803">
    <property type="term" value="F:transposase activity"/>
    <property type="evidence" value="ECO:0007669"/>
    <property type="project" value="InterPro"/>
</dbReference>
<sequence>MSRPTLELADIFRAHGPAWRRANKGHVSLTQLKVMSAIEACRTEALGGHVAACTKCGHQHVAYNSCKNRHCPKCQGPAARDWIAARAEDLLPVEYFHVVFTLPAEIARIAYWNKRAVYGLLFRASAETVATIAADPRRVGVRVGMTSVLHTWGSALTHHPHVHMIVPGGGLSPDGARWISCRRGFFLPVRGLSRLFRRLFLDGLSALHRAGKLSLFGDLAHLADPAAFAAWLASLSKAEWVVYAKPPFGGPEAILAYLGRYTHRVAISNHRLVSANAEIVAFHWKDYRIKRGDRMKVMRLSTDEFIRRFLIHVLPDGFHRIRHYGFLASGACKRNVEAIRPLLGAEAPVATEATDTDPAPTTHSQGAVPRVRRGNADRRDLPAWRTPRDPRSASKGRCMMTAPAIPRPRSGTLPRSGHRDAVRRSYSKAETVPPQRRRTPSADYGHPLWNAGKLSETRSRPGARPKPPTTPCRFLHRAPPDPRGFLLVRFSNVGRHRAEHRHHAAAHIEKPPTNRSFRRRLGQFLAKPREQGIRL</sequence>
<dbReference type="PANTHER" id="PTHR37023">
    <property type="entry name" value="TRANSPOSASE"/>
    <property type="match status" value="1"/>
</dbReference>
<dbReference type="STRING" id="1123237.Salmuc_00321"/>
<proteinExistence type="predicted"/>
<dbReference type="InterPro" id="IPR054832">
    <property type="entry name" value="transpos_IS91"/>
</dbReference>
<evidence type="ECO:0000313" key="5">
    <source>
        <dbReference type="Proteomes" id="UP000015347"/>
    </source>
</evidence>
<feature type="domain" description="Transposase zinc-binding" evidence="3">
    <location>
        <begin position="11"/>
        <end position="102"/>
    </location>
</feature>
<evidence type="ECO:0000256" key="1">
    <source>
        <dbReference type="SAM" id="MobiDB-lite"/>
    </source>
</evidence>
<reference evidence="5" key="1">
    <citation type="journal article" date="2014" name="Stand. Genomic Sci.">
        <title>Genome sequence of the exopolysaccharide-producing Salipiger mucosus type strain (DSM 16094(T)), a moderately halophilic member of the Roseobacter clade.</title>
        <authorList>
            <person name="Riedel T."/>
            <person name="Spring S."/>
            <person name="Fiebig A."/>
            <person name="Petersen J."/>
            <person name="Kyrpides N.C."/>
            <person name="Goker M."/>
            <person name="Klenk H.P."/>
        </authorList>
    </citation>
    <scope>NUCLEOTIDE SEQUENCE [LARGE SCALE GENOMIC DNA]</scope>
    <source>
        <strain evidence="5">DSM 16094</strain>
    </source>
</reference>